<evidence type="ECO:0000313" key="2">
    <source>
        <dbReference type="EMBL" id="KAF3001545.1"/>
    </source>
</evidence>
<name>A0A9P4WAR2_CURKU</name>
<evidence type="ECO:0000256" key="1">
    <source>
        <dbReference type="SAM" id="MobiDB-lite"/>
    </source>
</evidence>
<sequence length="519" mass="58488">MRKTKATTPQLEHAIGYEYEALPLSIQRKFFSSHEKLILEKRAVADQTCELASGSSSRAGTGSSIPASALALAPFRHLHSRRRACTVDIQPQEPQFTQAEAAFFLSLPDKVRKQLYSREEQVVILAKAEQALDEAAAIEQRLHEFSFPWSTTNNPETTTKAERRRSSFSTFSPRRPSFGFYPKSKKERDAESSVFFLDTMDSPSIRKSRPAGCRRTMSLGGPPSRHSTCSAATGPTSPLFVFPAEYQSQHQRSQSSAIPVRRSSLTPQVPTFDPEAKYYQDPETRTKLRTYLSPQKFDEAIEFGFPSTAEHDTPMPHYQLPPVAKHSRKFSRDMHTFLRDGKLSFIEDKQSENQGLESDSESVADLDSPRTPSSTGLSFRLHTRQMSSIDSNGLPASQPSPGLMNREMTLRMTLTRPELRADEDALYGWQNKPQHQHHQSQNSFLHQSPEQHQHQPLHQHTKSTPTASIQDDPLALEELVFTDDHTGTKGAFYVKPKPRGNLVTRIFKRASLKGRSHAT</sequence>
<dbReference type="Proteomes" id="UP000801428">
    <property type="component" value="Unassembled WGS sequence"/>
</dbReference>
<comment type="caution">
    <text evidence="2">The sequence shown here is derived from an EMBL/GenBank/DDBJ whole genome shotgun (WGS) entry which is preliminary data.</text>
</comment>
<feature type="compositionally biased region" description="Polar residues" evidence="1">
    <location>
        <begin position="252"/>
        <end position="269"/>
    </location>
</feature>
<feature type="compositionally biased region" description="Low complexity" evidence="1">
    <location>
        <begin position="445"/>
        <end position="454"/>
    </location>
</feature>
<gene>
    <name evidence="2" type="ORF">E8E13_009616</name>
</gene>
<feature type="region of interest" description="Disordered" evidence="1">
    <location>
        <begin position="149"/>
        <end position="170"/>
    </location>
</feature>
<feature type="region of interest" description="Disordered" evidence="1">
    <location>
        <begin position="350"/>
        <end position="405"/>
    </location>
</feature>
<organism evidence="2 3">
    <name type="scientific">Curvularia kusanoi</name>
    <name type="common">Cochliobolus kusanoi</name>
    <dbReference type="NCBI Taxonomy" id="90978"/>
    <lineage>
        <taxon>Eukaryota</taxon>
        <taxon>Fungi</taxon>
        <taxon>Dikarya</taxon>
        <taxon>Ascomycota</taxon>
        <taxon>Pezizomycotina</taxon>
        <taxon>Dothideomycetes</taxon>
        <taxon>Pleosporomycetidae</taxon>
        <taxon>Pleosporales</taxon>
        <taxon>Pleosporineae</taxon>
        <taxon>Pleosporaceae</taxon>
        <taxon>Curvularia</taxon>
    </lineage>
</organism>
<proteinExistence type="predicted"/>
<dbReference type="OrthoDB" id="5380370at2759"/>
<accession>A0A9P4WAR2</accession>
<reference evidence="2" key="1">
    <citation type="submission" date="2019-04" db="EMBL/GenBank/DDBJ databases">
        <title>Sequencing of skin fungus with MAO and IRED activity.</title>
        <authorList>
            <person name="Marsaioli A.J."/>
            <person name="Bonatto J.M.C."/>
            <person name="Reis Junior O."/>
        </authorList>
    </citation>
    <scope>NUCLEOTIDE SEQUENCE</scope>
    <source>
        <strain evidence="2">30M1</strain>
    </source>
</reference>
<dbReference type="AlphaFoldDB" id="A0A9P4WAR2"/>
<protein>
    <submittedName>
        <fullName evidence="2">Uncharacterized protein</fullName>
    </submittedName>
</protein>
<feature type="compositionally biased region" description="Polar residues" evidence="1">
    <location>
        <begin position="384"/>
        <end position="400"/>
    </location>
</feature>
<keyword evidence="3" id="KW-1185">Reference proteome</keyword>
<dbReference type="EMBL" id="SWKU01000013">
    <property type="protein sequence ID" value="KAF3001545.1"/>
    <property type="molecule type" value="Genomic_DNA"/>
</dbReference>
<feature type="region of interest" description="Disordered" evidence="1">
    <location>
        <begin position="431"/>
        <end position="467"/>
    </location>
</feature>
<feature type="compositionally biased region" description="Polar residues" evidence="1">
    <location>
        <begin position="149"/>
        <end position="158"/>
    </location>
</feature>
<feature type="region of interest" description="Disordered" evidence="1">
    <location>
        <begin position="252"/>
        <end position="276"/>
    </location>
</feature>
<evidence type="ECO:0000313" key="3">
    <source>
        <dbReference type="Proteomes" id="UP000801428"/>
    </source>
</evidence>